<dbReference type="EMBL" id="CP119958">
    <property type="protein sequence ID" value="WFD37552.1"/>
    <property type="molecule type" value="Genomic_DNA"/>
</dbReference>
<protein>
    <submittedName>
        <fullName evidence="1">Uncharacterized protein</fullName>
    </submittedName>
</protein>
<organism evidence="1 2">
    <name type="scientific">Malassezia japonica</name>
    <dbReference type="NCBI Taxonomy" id="223818"/>
    <lineage>
        <taxon>Eukaryota</taxon>
        <taxon>Fungi</taxon>
        <taxon>Dikarya</taxon>
        <taxon>Basidiomycota</taxon>
        <taxon>Ustilaginomycotina</taxon>
        <taxon>Malasseziomycetes</taxon>
        <taxon>Malasseziales</taxon>
        <taxon>Malasseziaceae</taxon>
        <taxon>Malassezia</taxon>
    </lineage>
</organism>
<dbReference type="AlphaFoldDB" id="A0AAF0F363"/>
<keyword evidence="2" id="KW-1185">Reference proteome</keyword>
<gene>
    <name evidence="1" type="ORF">MJAP1_000497</name>
</gene>
<evidence type="ECO:0000313" key="2">
    <source>
        <dbReference type="Proteomes" id="UP001217754"/>
    </source>
</evidence>
<reference evidence="1" key="1">
    <citation type="submission" date="2023-03" db="EMBL/GenBank/DDBJ databases">
        <title>Mating type loci evolution in Malassezia.</title>
        <authorList>
            <person name="Coelho M.A."/>
        </authorList>
    </citation>
    <scope>NUCLEOTIDE SEQUENCE</scope>
    <source>
        <strain evidence="1">CBS 9431</strain>
    </source>
</reference>
<name>A0AAF0F363_9BASI</name>
<evidence type="ECO:0000313" key="1">
    <source>
        <dbReference type="EMBL" id="WFD37552.1"/>
    </source>
</evidence>
<proteinExistence type="predicted"/>
<sequence>MLVRPRRVRFVHSSAAPLAAYVGARESTRAASYGTYDQSGSNMQLDPRGVDYGLFEPPSDEYVATRANALRVDTTLSPQIALLQRLLREKEWEDARRSLEQLQTLHTPLDVPLVEYLHAAQYFAATREPEAALQWLMLAPHASKLEANARKGRWAYDQAVHWLCESDASHQRQACILAAAGGYRSALTTGMTHLYRTGQCGDAAEFWERVAASYVPVTPAQKEAHLARLYNRVVRAMARGGSIDAAREWAASSAYTLDAASHALLEPAPAAPKGRSTEQAALDVRLKDAVAAEDLAHARHLLLRAQTAPGVEALAIFLAAAGRHTAIDVPRDAKQRGTLSTGQFLRPVRRAIQARERALWDTALLRARAREHDWHGALRVFQRRFQPVSGLDAALLQAAERIPHTPQNGSHAASSLANSDGRRAEHRSIKLRHLATPYTIALVLRALVACCEKDTALVQRLYTHCVRHLAPQHLSARVFEALIPALSAADPAAFVAPSGGFWTVLRDMRAAHVTPRATTWTLLLQALARDGSHSSWQLLVSLLQRMGGEASELPAHLDLPRSTPGVYAGVLHVLPRDATGTARARQLRNLVRAAADKGLETDYGPLQEQLKQLEK</sequence>
<dbReference type="Proteomes" id="UP001217754">
    <property type="component" value="Chromosome 1"/>
</dbReference>
<dbReference type="GeneID" id="85224146"/>
<dbReference type="RefSeq" id="XP_060120449.1">
    <property type="nucleotide sequence ID" value="XM_060264466.1"/>
</dbReference>
<accession>A0AAF0F363</accession>